<gene>
    <name evidence="5" type="ORF">HMPREF0446_01458</name>
</gene>
<dbReference type="Gene3D" id="2.10.270.20">
    <property type="match status" value="1"/>
</dbReference>
<dbReference type="InterPro" id="IPR018337">
    <property type="entry name" value="Cell_wall/Cho-bd_repeat"/>
</dbReference>
<evidence type="ECO:0000256" key="2">
    <source>
        <dbReference type="PROSITE-ProRule" id="PRU00591"/>
    </source>
</evidence>
<organism evidence="5 6">
    <name type="scientific">Granulicatella elegans ATCC 700633</name>
    <dbReference type="NCBI Taxonomy" id="626369"/>
    <lineage>
        <taxon>Bacteria</taxon>
        <taxon>Bacillati</taxon>
        <taxon>Bacillota</taxon>
        <taxon>Bacilli</taxon>
        <taxon>Lactobacillales</taxon>
        <taxon>Carnobacteriaceae</taxon>
        <taxon>Granulicatella</taxon>
    </lineage>
</organism>
<dbReference type="InterPro" id="IPR051801">
    <property type="entry name" value="GH28_Enzymes"/>
</dbReference>
<dbReference type="AlphaFoldDB" id="D0BNC3"/>
<dbReference type="SMART" id="SM00710">
    <property type="entry name" value="PbH1"/>
    <property type="match status" value="4"/>
</dbReference>
<dbReference type="InterPro" id="IPR012334">
    <property type="entry name" value="Pectin_lyas_fold"/>
</dbReference>
<dbReference type="Pfam" id="PF01473">
    <property type="entry name" value="Choline_bind_1"/>
    <property type="match status" value="1"/>
</dbReference>
<feature type="repeat" description="Cell wall-binding" evidence="2">
    <location>
        <begin position="633"/>
        <end position="652"/>
    </location>
</feature>
<dbReference type="InterPro" id="IPR006626">
    <property type="entry name" value="PbH1"/>
</dbReference>
<evidence type="ECO:0000259" key="3">
    <source>
        <dbReference type="Pfam" id="PF12708"/>
    </source>
</evidence>
<dbReference type="Pfam" id="PF12708">
    <property type="entry name" value="Pect-lyase_RHGA_epim"/>
    <property type="match status" value="1"/>
</dbReference>
<dbReference type="Pfam" id="PF19127">
    <property type="entry name" value="Choline_bind_3"/>
    <property type="match status" value="2"/>
</dbReference>
<evidence type="ECO:0000259" key="4">
    <source>
        <dbReference type="Pfam" id="PF13229"/>
    </source>
</evidence>
<dbReference type="Gene3D" id="2.160.20.10">
    <property type="entry name" value="Single-stranded right-handed beta-helix, Pectin lyase-like"/>
    <property type="match status" value="1"/>
</dbReference>
<sequence length="711" mass="79692">MEKYIYNETSSIRRLKIGTCLFLLAFSLVGTHLVLAEEVNPNAKLVTEEKISSTMEAIQPVNGKILSNTEISQFAKDFINVKEFGAVGDGITDDQEAIQKAIDAATKGLGGGKLYFPEGTYLVKKIIQLKSNIDIRLDDKATILNGINFKDRPSIVFMTGPFINGGDKIFWEPTENISFSGGTIDMNGVLNEEGSKPKNLPLINSSGGFAIGNSTNVTIRNVTFKDSFQGHAIQIAGSKNVLVDQSRFLGQALPKTIKDNAMITKESIQIEPMTRKGFPYALNETGVKSENVTIQNSYFGKSEKSGELVTGIGTHYQAITTQNPSNIKILNNHFDNMIYAGIRFTGFTNILIKGNRFDKKNKEESVIYRENGAALVNAFSYKNDKDILDLNKKVDITENEFNISDNNTIAIRVAKDNAEYLGKVTDIAVTKNIIKNTSEDSKQPNIELLRISNNLTVSDNQIFGGDKGIIIEDSTGQIMVLNNRFYNLKSDFISFIKSTENGKESVINDSIGDFNLVTENGVYKILKNTLSISNEKLGNSILDGLEKNEEINTYESKSIKNTVTNSNVVLDKVQVGWKQLEGKWYYFDTLGKIVKGWIQADNWYYLDKNGVMQTGWQYINDKWYYLNSSGAMETAWLLDDSKWYFFDETGAMSIGWVQVGKYWYYMNKSGEMLTGWQQVGSKWYYLNSLGELIINTITPDGYYVNDNGEWI</sequence>
<reference evidence="5" key="1">
    <citation type="submission" date="2009-09" db="EMBL/GenBank/DDBJ databases">
        <authorList>
            <consortium name="The Broad Institute Genome Sequencing Platform"/>
            <person name="Ward D."/>
            <person name="Feldgarden M."/>
            <person name="Earl A."/>
            <person name="Young S.K."/>
            <person name="Zeng Q."/>
            <person name="Koehrsen M."/>
            <person name="Alvarado L."/>
            <person name="Berlin A."/>
            <person name="Bochicchio J."/>
            <person name="Borenstein D."/>
            <person name="Chapman S.B."/>
            <person name="Chen Z."/>
            <person name="Engels R."/>
            <person name="Freedman E."/>
            <person name="Gellesch M."/>
            <person name="Goldberg J."/>
            <person name="Griggs A."/>
            <person name="Gujja S."/>
            <person name="Heilman E."/>
            <person name="Heiman D."/>
            <person name="Hepburn T."/>
            <person name="Howarth C."/>
            <person name="Jen D."/>
            <person name="Larson L."/>
            <person name="Lewis B."/>
            <person name="Mehta T."/>
            <person name="Park D."/>
            <person name="Pearson M."/>
            <person name="Roberts A."/>
            <person name="Saif S."/>
            <person name="Shea T."/>
            <person name="Shenoy N."/>
            <person name="Sisk P."/>
            <person name="Stolte C."/>
            <person name="Sykes S."/>
            <person name="Thomson T."/>
            <person name="Walk T."/>
            <person name="White J."/>
            <person name="Yandava C."/>
            <person name="Sibley C.D."/>
            <person name="Field T.R."/>
            <person name="Grinwis M."/>
            <person name="Eshaghurshan C.S."/>
            <person name="Surette M.G."/>
            <person name="Haas B."/>
            <person name="Nusbaum C."/>
            <person name="Birren B."/>
        </authorList>
    </citation>
    <scope>NUCLEOTIDE SEQUENCE [LARGE SCALE GENOMIC DNA]</scope>
    <source>
        <strain evidence="5">ATCC 700633</strain>
    </source>
</reference>
<dbReference type="EMBL" id="ACRF02000003">
    <property type="protein sequence ID" value="EEW92613.2"/>
    <property type="molecule type" value="Genomic_DNA"/>
</dbReference>
<dbReference type="SUPFAM" id="SSF69360">
    <property type="entry name" value="Cell wall binding repeat"/>
    <property type="match status" value="1"/>
</dbReference>
<feature type="repeat" description="Cell wall-binding" evidence="2">
    <location>
        <begin position="574"/>
        <end position="593"/>
    </location>
</feature>
<feature type="repeat" description="Cell wall-binding" evidence="2">
    <location>
        <begin position="613"/>
        <end position="632"/>
    </location>
</feature>
<feature type="domain" description="Right handed beta helix" evidence="4">
    <location>
        <begin position="318"/>
        <end position="485"/>
    </location>
</feature>
<dbReference type="PANTHER" id="PTHR31339">
    <property type="entry name" value="PECTIN LYASE-RELATED"/>
    <property type="match status" value="1"/>
</dbReference>
<dbReference type="OrthoDB" id="9761531at2"/>
<comment type="caution">
    <text evidence="5">The sequence shown here is derived from an EMBL/GenBank/DDBJ whole genome shotgun (WGS) entry which is preliminary data.</text>
</comment>
<dbReference type="eggNOG" id="COG5434">
    <property type="taxonomic scope" value="Bacteria"/>
</dbReference>
<dbReference type="RefSeq" id="WP_020991226.1">
    <property type="nucleotide sequence ID" value="NZ_KI391971.1"/>
</dbReference>
<feature type="repeat" description="Cell wall-binding" evidence="2">
    <location>
        <begin position="653"/>
        <end position="672"/>
    </location>
</feature>
<accession>D0BNC3</accession>
<keyword evidence="6" id="KW-1185">Reference proteome</keyword>
<feature type="domain" description="Rhamnogalacturonase A/B/Epimerase-like pectate lyase" evidence="3">
    <location>
        <begin position="78"/>
        <end position="230"/>
    </location>
</feature>
<dbReference type="PANTHER" id="PTHR31339:SF9">
    <property type="entry name" value="PLASMIN AND FIBRONECTIN-BINDING PROTEIN A"/>
    <property type="match status" value="1"/>
</dbReference>
<dbReference type="Gene3D" id="2.10.270.10">
    <property type="entry name" value="Cholin Binding"/>
    <property type="match status" value="1"/>
</dbReference>
<proteinExistence type="predicted"/>
<dbReference type="InterPro" id="IPR024535">
    <property type="entry name" value="RHGA/B-epi-like_pectate_lyase"/>
</dbReference>
<dbReference type="STRING" id="626369.HMPREF0446_01458"/>
<keyword evidence="1" id="KW-0677">Repeat</keyword>
<feature type="repeat" description="Cell wall-binding" evidence="2">
    <location>
        <begin position="673"/>
        <end position="692"/>
    </location>
</feature>
<dbReference type="Proteomes" id="UP000002939">
    <property type="component" value="Unassembled WGS sequence"/>
</dbReference>
<dbReference type="InterPro" id="IPR011050">
    <property type="entry name" value="Pectin_lyase_fold/virulence"/>
</dbReference>
<reference evidence="5" key="2">
    <citation type="submission" date="2011-10" db="EMBL/GenBank/DDBJ databases">
        <title>The Genome Sequence of Granulicatella elegans ATCC 700633.</title>
        <authorList>
            <consortium name="The Broad Institute Genome Sequencing Platform"/>
            <consortium name="The Broad Institute Genome Sequencing Center for Infectious Disease"/>
            <person name="Earl A."/>
            <person name="Ward D."/>
            <person name="Feldgarden M."/>
            <person name="Gevers D."/>
            <person name="Sibley C.D."/>
            <person name="Field T.R."/>
            <person name="Grinwis M."/>
            <person name="Eshaghurshan C.S."/>
            <person name="Surette M.G."/>
            <person name="Young S.K."/>
            <person name="Zeng Q."/>
            <person name="Gargeya S."/>
            <person name="Fitzgerald M."/>
            <person name="Haas B."/>
            <person name="Abouelleil A."/>
            <person name="Alvarado L."/>
            <person name="Arachchi H.M."/>
            <person name="Berlin A."/>
            <person name="Brown A."/>
            <person name="Chapman S.B."/>
            <person name="Chen Z."/>
            <person name="Dunbar C."/>
            <person name="Freedman E."/>
            <person name="Gearin G."/>
            <person name="Goldberg J."/>
            <person name="Griggs A."/>
            <person name="Gujja S."/>
            <person name="Heiman D."/>
            <person name="Howarth C."/>
            <person name="Larson L."/>
            <person name="Lui A."/>
            <person name="MacDonald P.J.P."/>
            <person name="Montmayeur A."/>
            <person name="Murphy C."/>
            <person name="Neiman D."/>
            <person name="Pearson M."/>
            <person name="Priest M."/>
            <person name="Roberts A."/>
            <person name="Saif S."/>
            <person name="Shea T."/>
            <person name="Shenoy N."/>
            <person name="Sisk P."/>
            <person name="Stolte C."/>
            <person name="Sykes S."/>
            <person name="Wortman J."/>
            <person name="Nusbaum C."/>
            <person name="Birren B."/>
        </authorList>
    </citation>
    <scope>NUCLEOTIDE SEQUENCE [LARGE SCALE GENOMIC DNA]</scope>
    <source>
        <strain evidence="5">ATCC 700633</strain>
    </source>
</reference>
<name>D0BNC3_9LACT</name>
<dbReference type="eggNOG" id="COG5263">
    <property type="taxonomic scope" value="Bacteria"/>
</dbReference>
<evidence type="ECO:0000313" key="5">
    <source>
        <dbReference type="EMBL" id="EEW92613.2"/>
    </source>
</evidence>
<evidence type="ECO:0000313" key="6">
    <source>
        <dbReference type="Proteomes" id="UP000002939"/>
    </source>
</evidence>
<dbReference type="HOGENOM" id="CLU_388188_0_0_9"/>
<dbReference type="Pfam" id="PF19085">
    <property type="entry name" value="Choline_bind_2"/>
    <property type="match status" value="1"/>
</dbReference>
<dbReference type="PROSITE" id="PS51170">
    <property type="entry name" value="CW"/>
    <property type="match status" value="5"/>
</dbReference>
<dbReference type="InterPro" id="IPR039448">
    <property type="entry name" value="Beta_helix"/>
</dbReference>
<dbReference type="SUPFAM" id="SSF51126">
    <property type="entry name" value="Pectin lyase-like"/>
    <property type="match status" value="1"/>
</dbReference>
<evidence type="ECO:0000256" key="1">
    <source>
        <dbReference type="ARBA" id="ARBA00022737"/>
    </source>
</evidence>
<dbReference type="Pfam" id="PF13229">
    <property type="entry name" value="Beta_helix"/>
    <property type="match status" value="1"/>
</dbReference>
<protein>
    <submittedName>
        <fullName evidence="5">Parallel beta-helix</fullName>
    </submittedName>
</protein>